<dbReference type="SUPFAM" id="SSF48264">
    <property type="entry name" value="Cytochrome P450"/>
    <property type="match status" value="1"/>
</dbReference>
<keyword evidence="4 8" id="KW-0479">Metal-binding</keyword>
<keyword evidence="3 8" id="KW-0349">Heme</keyword>
<dbReference type="Gene3D" id="1.10.630.10">
    <property type="entry name" value="Cytochrome P450"/>
    <property type="match status" value="1"/>
</dbReference>
<evidence type="ECO:0000313" key="10">
    <source>
        <dbReference type="EMBL" id="KAK3314443.1"/>
    </source>
</evidence>
<dbReference type="EMBL" id="JAUEDM010000006">
    <property type="protein sequence ID" value="KAK3314443.1"/>
    <property type="molecule type" value="Genomic_DNA"/>
</dbReference>
<dbReference type="InterPro" id="IPR017972">
    <property type="entry name" value="Cyt_P450_CS"/>
</dbReference>
<dbReference type="AlphaFoldDB" id="A0AAE0HX12"/>
<reference evidence="10" key="2">
    <citation type="submission" date="2023-06" db="EMBL/GenBank/DDBJ databases">
        <authorList>
            <consortium name="Lawrence Berkeley National Laboratory"/>
            <person name="Haridas S."/>
            <person name="Hensen N."/>
            <person name="Bonometti L."/>
            <person name="Westerberg I."/>
            <person name="Brannstrom I.O."/>
            <person name="Guillou S."/>
            <person name="Cros-Aarteil S."/>
            <person name="Calhoun S."/>
            <person name="Kuo A."/>
            <person name="Mondo S."/>
            <person name="Pangilinan J."/>
            <person name="Riley R."/>
            <person name="Labutti K."/>
            <person name="Andreopoulos B."/>
            <person name="Lipzen A."/>
            <person name="Chen C."/>
            <person name="Yanf M."/>
            <person name="Daum C."/>
            <person name="Ng V."/>
            <person name="Clum A."/>
            <person name="Steindorff A."/>
            <person name="Ohm R."/>
            <person name="Martin F."/>
            <person name="Silar P."/>
            <person name="Natvig D."/>
            <person name="Lalanne C."/>
            <person name="Gautier V."/>
            <person name="Ament-Velasquez S.L."/>
            <person name="Kruys A."/>
            <person name="Hutchinson M.I."/>
            <person name="Powell A.J."/>
            <person name="Barry K."/>
            <person name="Miller A.N."/>
            <person name="Grigoriev I.V."/>
            <person name="Debuchy R."/>
            <person name="Gladieux P."/>
            <person name="Thoren M.H."/>
            <person name="Johannesson H."/>
        </authorList>
    </citation>
    <scope>NUCLEOTIDE SEQUENCE</scope>
    <source>
        <strain evidence="10">CBS 118394</strain>
    </source>
</reference>
<feature type="binding site" description="axial binding residue" evidence="8">
    <location>
        <position position="467"/>
    </location>
    <ligand>
        <name>heme</name>
        <dbReference type="ChEBI" id="CHEBI:30413"/>
    </ligand>
    <ligandPart>
        <name>Fe</name>
        <dbReference type="ChEBI" id="CHEBI:18248"/>
    </ligandPart>
</feature>
<evidence type="ECO:0000256" key="9">
    <source>
        <dbReference type="RuleBase" id="RU000461"/>
    </source>
</evidence>
<dbReference type="GO" id="GO:0044550">
    <property type="term" value="P:secondary metabolite biosynthetic process"/>
    <property type="evidence" value="ECO:0007669"/>
    <property type="project" value="UniProtKB-ARBA"/>
</dbReference>
<dbReference type="GO" id="GO:0004497">
    <property type="term" value="F:monooxygenase activity"/>
    <property type="evidence" value="ECO:0007669"/>
    <property type="project" value="UniProtKB-KW"/>
</dbReference>
<dbReference type="PANTHER" id="PTHR24305">
    <property type="entry name" value="CYTOCHROME P450"/>
    <property type="match status" value="1"/>
</dbReference>
<dbReference type="PRINTS" id="PR00465">
    <property type="entry name" value="EP450IV"/>
</dbReference>
<evidence type="ECO:0000256" key="2">
    <source>
        <dbReference type="ARBA" id="ARBA00010617"/>
    </source>
</evidence>
<organism evidence="10 11">
    <name type="scientific">Apodospora peruviana</name>
    <dbReference type="NCBI Taxonomy" id="516989"/>
    <lineage>
        <taxon>Eukaryota</taxon>
        <taxon>Fungi</taxon>
        <taxon>Dikarya</taxon>
        <taxon>Ascomycota</taxon>
        <taxon>Pezizomycotina</taxon>
        <taxon>Sordariomycetes</taxon>
        <taxon>Sordariomycetidae</taxon>
        <taxon>Sordariales</taxon>
        <taxon>Lasiosphaeriaceae</taxon>
        <taxon>Apodospora</taxon>
    </lineage>
</organism>
<keyword evidence="6 8" id="KW-0408">Iron</keyword>
<evidence type="ECO:0000256" key="3">
    <source>
        <dbReference type="ARBA" id="ARBA00022617"/>
    </source>
</evidence>
<feature type="non-terminal residue" evidence="10">
    <location>
        <position position="1"/>
    </location>
</feature>
<keyword evidence="11" id="KW-1185">Reference proteome</keyword>
<dbReference type="Proteomes" id="UP001283341">
    <property type="component" value="Unassembled WGS sequence"/>
</dbReference>
<dbReference type="GO" id="GO:0005506">
    <property type="term" value="F:iron ion binding"/>
    <property type="evidence" value="ECO:0007669"/>
    <property type="project" value="InterPro"/>
</dbReference>
<dbReference type="Pfam" id="PF00067">
    <property type="entry name" value="p450"/>
    <property type="match status" value="1"/>
</dbReference>
<dbReference type="GO" id="GO:0016705">
    <property type="term" value="F:oxidoreductase activity, acting on paired donors, with incorporation or reduction of molecular oxygen"/>
    <property type="evidence" value="ECO:0007669"/>
    <property type="project" value="InterPro"/>
</dbReference>
<gene>
    <name evidence="10" type="ORF">B0H66DRAFT_626951</name>
</gene>
<sequence>MADSELFSVAINELGWLQPLLLLAISQFVLYSIYDSHAAGINHIPGPFWARYTNLHAFISTVRAGKRGDYLIPLHEKYGDVVRVGPRTVSVADPDAVKVIYNSKLRLRKFKNIGVGRPFGSRENVATIRDADVHGQYRKPIANAYALSTLLEYQPVADKTIDLLFAALDRESSVDGKEVDVAKWLFFYAFDLVGNLSFGKPIGFLESGEDVFGLVRKQHLFADYVRLTMVMPNLHYLFLGNPLLRLFVNPAKNAFHNFSQRQIRERANEVFGSPKAKQPPGHGQRKPDLLSYFLDAREKYPLIMTEEQVVSTTIVNVFAGALATTSLYLMVHHLVTYPEAQKRLYNDMVALGVSTPVTWQETQKLPFLNGLVRESTRLHMGQNSLLGRDTPTQGLVLPNGMRLPHGVSVGIKPHVLHVQEKSFGEEPFVFKPERWCRFEGESAEDYETRKSKMELCDLSFGYGSRACIGQNIARLQMFKVVANLVWRYQV</sequence>
<dbReference type="InterPro" id="IPR001128">
    <property type="entry name" value="Cyt_P450"/>
</dbReference>
<reference evidence="10" key="1">
    <citation type="journal article" date="2023" name="Mol. Phylogenet. Evol.">
        <title>Genome-scale phylogeny and comparative genomics of the fungal order Sordariales.</title>
        <authorList>
            <person name="Hensen N."/>
            <person name="Bonometti L."/>
            <person name="Westerberg I."/>
            <person name="Brannstrom I.O."/>
            <person name="Guillou S."/>
            <person name="Cros-Aarteil S."/>
            <person name="Calhoun S."/>
            <person name="Haridas S."/>
            <person name="Kuo A."/>
            <person name="Mondo S."/>
            <person name="Pangilinan J."/>
            <person name="Riley R."/>
            <person name="LaButti K."/>
            <person name="Andreopoulos B."/>
            <person name="Lipzen A."/>
            <person name="Chen C."/>
            <person name="Yan M."/>
            <person name="Daum C."/>
            <person name="Ng V."/>
            <person name="Clum A."/>
            <person name="Steindorff A."/>
            <person name="Ohm R.A."/>
            <person name="Martin F."/>
            <person name="Silar P."/>
            <person name="Natvig D.O."/>
            <person name="Lalanne C."/>
            <person name="Gautier V."/>
            <person name="Ament-Velasquez S.L."/>
            <person name="Kruys A."/>
            <person name="Hutchinson M.I."/>
            <person name="Powell A.J."/>
            <person name="Barry K."/>
            <person name="Miller A.N."/>
            <person name="Grigoriev I.V."/>
            <person name="Debuchy R."/>
            <person name="Gladieux P."/>
            <person name="Hiltunen Thoren M."/>
            <person name="Johannesson H."/>
        </authorList>
    </citation>
    <scope>NUCLEOTIDE SEQUENCE</scope>
    <source>
        <strain evidence="10">CBS 118394</strain>
    </source>
</reference>
<dbReference type="InterPro" id="IPR002403">
    <property type="entry name" value="Cyt_P450_E_grp-IV"/>
</dbReference>
<proteinExistence type="inferred from homology"/>
<keyword evidence="7 9" id="KW-0503">Monooxygenase</keyword>
<dbReference type="InterPro" id="IPR036396">
    <property type="entry name" value="Cyt_P450_sf"/>
</dbReference>
<evidence type="ECO:0000256" key="6">
    <source>
        <dbReference type="ARBA" id="ARBA00023004"/>
    </source>
</evidence>
<accession>A0AAE0HX12</accession>
<evidence type="ECO:0000256" key="8">
    <source>
        <dbReference type="PIRSR" id="PIRSR602403-1"/>
    </source>
</evidence>
<comment type="similarity">
    <text evidence="2 9">Belongs to the cytochrome P450 family.</text>
</comment>
<evidence type="ECO:0000256" key="5">
    <source>
        <dbReference type="ARBA" id="ARBA00023002"/>
    </source>
</evidence>
<evidence type="ECO:0000256" key="1">
    <source>
        <dbReference type="ARBA" id="ARBA00001971"/>
    </source>
</evidence>
<evidence type="ECO:0000313" key="11">
    <source>
        <dbReference type="Proteomes" id="UP001283341"/>
    </source>
</evidence>
<evidence type="ECO:0000256" key="7">
    <source>
        <dbReference type="ARBA" id="ARBA00023033"/>
    </source>
</evidence>
<dbReference type="PANTHER" id="PTHR24305:SF235">
    <property type="entry name" value="CYTOCHROME P450 MONOOXYGENASE APDB-RELATED"/>
    <property type="match status" value="1"/>
</dbReference>
<protein>
    <submittedName>
        <fullName evidence="10">Cytochrome P450</fullName>
    </submittedName>
</protein>
<evidence type="ECO:0000256" key="4">
    <source>
        <dbReference type="ARBA" id="ARBA00022723"/>
    </source>
</evidence>
<comment type="caution">
    <text evidence="10">The sequence shown here is derived from an EMBL/GenBank/DDBJ whole genome shotgun (WGS) entry which is preliminary data.</text>
</comment>
<name>A0AAE0HX12_9PEZI</name>
<comment type="cofactor">
    <cofactor evidence="1 8">
        <name>heme</name>
        <dbReference type="ChEBI" id="CHEBI:30413"/>
    </cofactor>
</comment>
<dbReference type="InterPro" id="IPR050121">
    <property type="entry name" value="Cytochrome_P450_monoxygenase"/>
</dbReference>
<dbReference type="PROSITE" id="PS00086">
    <property type="entry name" value="CYTOCHROME_P450"/>
    <property type="match status" value="1"/>
</dbReference>
<keyword evidence="5 9" id="KW-0560">Oxidoreductase</keyword>
<dbReference type="GO" id="GO:0020037">
    <property type="term" value="F:heme binding"/>
    <property type="evidence" value="ECO:0007669"/>
    <property type="project" value="InterPro"/>
</dbReference>